<dbReference type="SUPFAM" id="SSF51445">
    <property type="entry name" value="(Trans)glycosidases"/>
    <property type="match status" value="1"/>
</dbReference>
<dbReference type="InterPro" id="IPR017853">
    <property type="entry name" value="GH"/>
</dbReference>
<evidence type="ECO:0000256" key="1">
    <source>
        <dbReference type="ARBA" id="ARBA00001678"/>
    </source>
</evidence>
<dbReference type="GO" id="GO:0000272">
    <property type="term" value="P:polysaccharide catabolic process"/>
    <property type="evidence" value="ECO:0007669"/>
    <property type="project" value="InterPro"/>
</dbReference>
<name>A0A7G5H0E4_9BACT</name>
<dbReference type="AlphaFoldDB" id="A0A7G5H0E4"/>
<evidence type="ECO:0000313" key="12">
    <source>
        <dbReference type="Proteomes" id="UP000515369"/>
    </source>
</evidence>
<feature type="domain" description="Glycoside hydrolase family 5" evidence="10">
    <location>
        <begin position="48"/>
        <end position="298"/>
    </location>
</feature>
<keyword evidence="5 9" id="KW-0732">Signal</keyword>
<keyword evidence="6 8" id="KW-0378">Hydrolase</keyword>
<dbReference type="InterPro" id="IPR045053">
    <property type="entry name" value="MAN-like"/>
</dbReference>
<reference evidence="11 12" key="1">
    <citation type="submission" date="2020-07" db="EMBL/GenBank/DDBJ databases">
        <title>Spirosoma foliorum sp. nov., isolated from the leaves on the Nejang mountain Korea, Republic of.</title>
        <authorList>
            <person name="Ho H."/>
            <person name="Lee Y.-J."/>
            <person name="Nurcahyanto D.-A."/>
            <person name="Kim S.-G."/>
        </authorList>
    </citation>
    <scope>NUCLEOTIDE SEQUENCE [LARGE SCALE GENOMIC DNA]</scope>
    <source>
        <strain evidence="11 12">PL0136</strain>
    </source>
</reference>
<evidence type="ECO:0000259" key="10">
    <source>
        <dbReference type="Pfam" id="PF00150"/>
    </source>
</evidence>
<organism evidence="11 12">
    <name type="scientific">Spirosoma foliorum</name>
    <dbReference type="NCBI Taxonomy" id="2710596"/>
    <lineage>
        <taxon>Bacteria</taxon>
        <taxon>Pseudomonadati</taxon>
        <taxon>Bacteroidota</taxon>
        <taxon>Cytophagia</taxon>
        <taxon>Cytophagales</taxon>
        <taxon>Cytophagaceae</taxon>
        <taxon>Spirosoma</taxon>
    </lineage>
</organism>
<keyword evidence="12" id="KW-1185">Reference proteome</keyword>
<evidence type="ECO:0000256" key="9">
    <source>
        <dbReference type="SAM" id="SignalP"/>
    </source>
</evidence>
<feature type="signal peptide" evidence="9">
    <location>
        <begin position="1"/>
        <end position="19"/>
    </location>
</feature>
<dbReference type="KEGG" id="sfol:H3H32_06530"/>
<proteinExistence type="inferred from homology"/>
<dbReference type="GO" id="GO:0005576">
    <property type="term" value="C:extracellular region"/>
    <property type="evidence" value="ECO:0007669"/>
    <property type="project" value="UniProtKB-SubCell"/>
</dbReference>
<evidence type="ECO:0000313" key="11">
    <source>
        <dbReference type="EMBL" id="QMW04586.1"/>
    </source>
</evidence>
<dbReference type="RefSeq" id="WP_182461919.1">
    <property type="nucleotide sequence ID" value="NZ_CP059732.1"/>
</dbReference>
<sequence length="463" mass="54563">MPFLFLLIVQIIYSCNSFAQQVGDSSVVISHNNPFYFEKNKKLFIPIGINLCWPETNDNSEFKSMEDYFQKLSANKGNYVRIWLSTPFWEIEKKTPGSYDESKIDRLKKLLLLAHKYNIYIMFCLHHFRNISLTQRSFYNKVNYSSLFSNINEYFSLDTGKELYIKRASLILNTFSYDSNIIAWELWNEIDTVDGTVWEDWTAYMLQYFSNNFPKLLFTQSLGSYDDARKENTYKNILSLNHNKISQVHRYLDSGARWPVVRSCFMDSVCGQAIFNIRSYHINKPVLLSETGAVEKSHTGPWKYYLKDTLGILLHDILFAPYFSGAAGPGHSWHWDQYINKLNLWWHFKRFNNVIQVFDPIKENAQPYSFTVSDSLAFYGLKGKNNEIFWIRDHASNWKSEIVDNLPARIIHNRIVDLPSKDIKLVQAYDPWTDKWTNISIRDNKIILPDFRRSLVLKLSKYE</sequence>
<gene>
    <name evidence="11" type="ORF">H3H32_06530</name>
</gene>
<dbReference type="EC" id="3.2.1.78" evidence="3"/>
<evidence type="ECO:0000256" key="2">
    <source>
        <dbReference type="ARBA" id="ARBA00004613"/>
    </source>
</evidence>
<protein>
    <recommendedName>
        <fullName evidence="3">mannan endo-1,4-beta-mannosidase</fullName>
        <ecNumber evidence="3">3.2.1.78</ecNumber>
    </recommendedName>
</protein>
<evidence type="ECO:0000256" key="3">
    <source>
        <dbReference type="ARBA" id="ARBA00012706"/>
    </source>
</evidence>
<evidence type="ECO:0000256" key="5">
    <source>
        <dbReference type="ARBA" id="ARBA00022729"/>
    </source>
</evidence>
<feature type="chain" id="PRO_5028819194" description="mannan endo-1,4-beta-mannosidase" evidence="9">
    <location>
        <begin position="20"/>
        <end position="463"/>
    </location>
</feature>
<keyword evidence="4" id="KW-0964">Secreted</keyword>
<dbReference type="PANTHER" id="PTHR31451">
    <property type="match status" value="1"/>
</dbReference>
<dbReference type="Gene3D" id="3.20.20.80">
    <property type="entry name" value="Glycosidases"/>
    <property type="match status" value="1"/>
</dbReference>
<evidence type="ECO:0000256" key="8">
    <source>
        <dbReference type="RuleBase" id="RU361153"/>
    </source>
</evidence>
<evidence type="ECO:0000256" key="6">
    <source>
        <dbReference type="ARBA" id="ARBA00022801"/>
    </source>
</evidence>
<comment type="similarity">
    <text evidence="8">Belongs to the glycosyl hydrolase 5 (cellulase A) family.</text>
</comment>
<dbReference type="PANTHER" id="PTHR31451:SF39">
    <property type="entry name" value="MANNAN ENDO-1,4-BETA-MANNOSIDASE 1"/>
    <property type="match status" value="1"/>
</dbReference>
<dbReference type="Proteomes" id="UP000515369">
    <property type="component" value="Chromosome"/>
</dbReference>
<accession>A0A7G5H0E4</accession>
<comment type="catalytic activity">
    <reaction evidence="1">
        <text>Random hydrolysis of (1-&gt;4)-beta-D-mannosidic linkages in mannans, galactomannans and glucomannans.</text>
        <dbReference type="EC" id="3.2.1.78"/>
    </reaction>
</comment>
<dbReference type="InterPro" id="IPR001547">
    <property type="entry name" value="Glyco_hydro_5"/>
</dbReference>
<keyword evidence="7 8" id="KW-0326">Glycosidase</keyword>
<comment type="subcellular location">
    <subcellularLocation>
        <location evidence="2">Secreted</location>
    </subcellularLocation>
</comment>
<dbReference type="EMBL" id="CP059732">
    <property type="protein sequence ID" value="QMW04586.1"/>
    <property type="molecule type" value="Genomic_DNA"/>
</dbReference>
<evidence type="ECO:0000256" key="4">
    <source>
        <dbReference type="ARBA" id="ARBA00022525"/>
    </source>
</evidence>
<dbReference type="Pfam" id="PF00150">
    <property type="entry name" value="Cellulase"/>
    <property type="match status" value="1"/>
</dbReference>
<evidence type="ECO:0000256" key="7">
    <source>
        <dbReference type="ARBA" id="ARBA00023295"/>
    </source>
</evidence>
<dbReference type="GO" id="GO:0016985">
    <property type="term" value="F:mannan endo-1,4-beta-mannosidase activity"/>
    <property type="evidence" value="ECO:0007669"/>
    <property type="project" value="TreeGrafter"/>
</dbReference>